<reference evidence="2 3" key="1">
    <citation type="journal article" date="2015" name="Nat. Commun.">
        <title>Outbred genome sequencing and CRISPR/Cas9 gene editing in butterflies.</title>
        <authorList>
            <person name="Li X."/>
            <person name="Fan D."/>
            <person name="Zhang W."/>
            <person name="Liu G."/>
            <person name="Zhang L."/>
            <person name="Zhao L."/>
            <person name="Fang X."/>
            <person name="Chen L."/>
            <person name="Dong Y."/>
            <person name="Chen Y."/>
            <person name="Ding Y."/>
            <person name="Zhao R."/>
            <person name="Feng M."/>
            <person name="Zhu Y."/>
            <person name="Feng Y."/>
            <person name="Jiang X."/>
            <person name="Zhu D."/>
            <person name="Xiang H."/>
            <person name="Feng X."/>
            <person name="Li S."/>
            <person name="Wang J."/>
            <person name="Zhang G."/>
            <person name="Kronforst M.R."/>
            <person name="Wang W."/>
        </authorList>
    </citation>
    <scope>NUCLEOTIDE SEQUENCE [LARGE SCALE GENOMIC DNA]</scope>
    <source>
        <strain evidence="2">Ya'a_city_454_Pm</strain>
        <tissue evidence="2">Whole body</tissue>
    </source>
</reference>
<dbReference type="EMBL" id="KQ460847">
    <property type="protein sequence ID" value="KPJ11978.1"/>
    <property type="molecule type" value="Genomic_DNA"/>
</dbReference>
<keyword evidence="3" id="KW-1185">Reference proteome</keyword>
<gene>
    <name evidence="2" type="ORF">RR48_03581</name>
</gene>
<feature type="compositionally biased region" description="Low complexity" evidence="1">
    <location>
        <begin position="159"/>
        <end position="175"/>
    </location>
</feature>
<evidence type="ECO:0000313" key="3">
    <source>
        <dbReference type="Proteomes" id="UP000053240"/>
    </source>
</evidence>
<organism evidence="2 3">
    <name type="scientific">Papilio machaon</name>
    <name type="common">Old World swallowtail butterfly</name>
    <dbReference type="NCBI Taxonomy" id="76193"/>
    <lineage>
        <taxon>Eukaryota</taxon>
        <taxon>Metazoa</taxon>
        <taxon>Ecdysozoa</taxon>
        <taxon>Arthropoda</taxon>
        <taxon>Hexapoda</taxon>
        <taxon>Insecta</taxon>
        <taxon>Pterygota</taxon>
        <taxon>Neoptera</taxon>
        <taxon>Endopterygota</taxon>
        <taxon>Lepidoptera</taxon>
        <taxon>Glossata</taxon>
        <taxon>Ditrysia</taxon>
        <taxon>Papilionoidea</taxon>
        <taxon>Papilionidae</taxon>
        <taxon>Papilioninae</taxon>
        <taxon>Papilio</taxon>
    </lineage>
</organism>
<dbReference type="InParanoid" id="A0A0N0PBR3"/>
<dbReference type="AlphaFoldDB" id="A0A0N0PBR3"/>
<accession>A0A0N0PBR3</accession>
<proteinExistence type="predicted"/>
<dbReference type="Proteomes" id="UP000053240">
    <property type="component" value="Unassembled WGS sequence"/>
</dbReference>
<feature type="region of interest" description="Disordered" evidence="1">
    <location>
        <begin position="1"/>
        <end position="39"/>
    </location>
</feature>
<feature type="region of interest" description="Disordered" evidence="1">
    <location>
        <begin position="156"/>
        <end position="180"/>
    </location>
</feature>
<evidence type="ECO:0008006" key="4">
    <source>
        <dbReference type="Google" id="ProtNLM"/>
    </source>
</evidence>
<evidence type="ECO:0000256" key="1">
    <source>
        <dbReference type="SAM" id="MobiDB-lite"/>
    </source>
</evidence>
<feature type="compositionally biased region" description="Basic and acidic residues" evidence="1">
    <location>
        <begin position="12"/>
        <end position="24"/>
    </location>
</feature>
<evidence type="ECO:0000313" key="2">
    <source>
        <dbReference type="EMBL" id="KPJ11978.1"/>
    </source>
</evidence>
<protein>
    <recommendedName>
        <fullName evidence="4">Regulatory protein zeste</fullName>
    </recommendedName>
</protein>
<name>A0A0N0PBR3_PAPMA</name>
<sequence>MALKSISTVKRQRSENWLEEDKVSSDTPKIGPSFNNMARTPRTLQQIKAQWGIIKMTEKKKKCLERKKILQTGGGPPPATDPPTGDDIAVWLPHEFTVDSNEFDSDNQLTINKIDKPEPPILISLCENAEPEIEMMSQPGTSTKTEHNTPTNNLLMSQTSTPDKPQITTTTTPPMKKLKSPNYYKVKNKKIYNGSASAALQISETEIACRKELHEMQMANERQKLKNLLLKEEVLKCKLDYYKKN</sequence>